<name>A0A5D2FNF3_GOSDA</name>
<accession>A0A5D2FNF3</accession>
<keyword evidence="2" id="KW-1185">Reference proteome</keyword>
<gene>
    <name evidence="1" type="ORF">ES288_A08G197100v1</name>
</gene>
<sequence>MFRPSNLRTTVDSISLKRISLMRSEKAIAGIPLTIEVFMSPSRISKSPSFLPRFLAGFPSEEATPQPKSLSLNDIIGCCSESTTILVSSIKNGFLETYFFGIQSPTSQGSLMILKMLNC</sequence>
<dbReference type="EMBL" id="CM017695">
    <property type="protein sequence ID" value="TYH06988.1"/>
    <property type="molecule type" value="Genomic_DNA"/>
</dbReference>
<proteinExistence type="predicted"/>
<protein>
    <submittedName>
        <fullName evidence="1">Uncharacterized protein</fullName>
    </submittedName>
</protein>
<evidence type="ECO:0000313" key="2">
    <source>
        <dbReference type="Proteomes" id="UP000323506"/>
    </source>
</evidence>
<organism evidence="1 2">
    <name type="scientific">Gossypium darwinii</name>
    <name type="common">Darwin's cotton</name>
    <name type="synonym">Gossypium barbadense var. darwinii</name>
    <dbReference type="NCBI Taxonomy" id="34276"/>
    <lineage>
        <taxon>Eukaryota</taxon>
        <taxon>Viridiplantae</taxon>
        <taxon>Streptophyta</taxon>
        <taxon>Embryophyta</taxon>
        <taxon>Tracheophyta</taxon>
        <taxon>Spermatophyta</taxon>
        <taxon>Magnoliopsida</taxon>
        <taxon>eudicotyledons</taxon>
        <taxon>Gunneridae</taxon>
        <taxon>Pentapetalae</taxon>
        <taxon>rosids</taxon>
        <taxon>malvids</taxon>
        <taxon>Malvales</taxon>
        <taxon>Malvaceae</taxon>
        <taxon>Malvoideae</taxon>
        <taxon>Gossypium</taxon>
    </lineage>
</organism>
<reference evidence="1 2" key="1">
    <citation type="submission" date="2019-06" db="EMBL/GenBank/DDBJ databases">
        <title>WGS assembly of Gossypium darwinii.</title>
        <authorList>
            <person name="Chen Z.J."/>
            <person name="Sreedasyam A."/>
            <person name="Ando A."/>
            <person name="Song Q."/>
            <person name="De L."/>
            <person name="Hulse-Kemp A."/>
            <person name="Ding M."/>
            <person name="Ye W."/>
            <person name="Kirkbride R."/>
            <person name="Jenkins J."/>
            <person name="Plott C."/>
            <person name="Lovell J."/>
            <person name="Lin Y.-M."/>
            <person name="Vaughn R."/>
            <person name="Liu B."/>
            <person name="Li W."/>
            <person name="Simpson S."/>
            <person name="Scheffler B."/>
            <person name="Saski C."/>
            <person name="Grover C."/>
            <person name="Hu G."/>
            <person name="Conover J."/>
            <person name="Carlson J."/>
            <person name="Shu S."/>
            <person name="Boston L."/>
            <person name="Williams M."/>
            <person name="Peterson D."/>
            <person name="Mcgee K."/>
            <person name="Jones D."/>
            <person name="Wendel J."/>
            <person name="Stelly D."/>
            <person name="Grimwood J."/>
            <person name="Schmutz J."/>
        </authorList>
    </citation>
    <scope>NUCLEOTIDE SEQUENCE [LARGE SCALE GENOMIC DNA]</scope>
    <source>
        <strain evidence="1">1808015.09</strain>
    </source>
</reference>
<dbReference type="Proteomes" id="UP000323506">
    <property type="component" value="Chromosome A08"/>
</dbReference>
<dbReference type="AlphaFoldDB" id="A0A5D2FNF3"/>
<evidence type="ECO:0000313" key="1">
    <source>
        <dbReference type="EMBL" id="TYH06988.1"/>
    </source>
</evidence>